<dbReference type="CDD" id="cd12087">
    <property type="entry name" value="TM_EGFR-like"/>
    <property type="match status" value="1"/>
</dbReference>
<dbReference type="SMR" id="A0A3R7M492"/>
<feature type="signal peptide" evidence="2">
    <location>
        <begin position="1"/>
        <end position="17"/>
    </location>
</feature>
<keyword evidence="4" id="KW-1185">Reference proteome</keyword>
<gene>
    <name evidence="3" type="ORF">C7M84_009146</name>
</gene>
<reference evidence="3 4" key="1">
    <citation type="submission" date="2018-04" db="EMBL/GenBank/DDBJ databases">
        <authorList>
            <person name="Zhang X."/>
            <person name="Yuan J."/>
            <person name="Li F."/>
            <person name="Xiang J."/>
        </authorList>
    </citation>
    <scope>NUCLEOTIDE SEQUENCE [LARGE SCALE GENOMIC DNA]</scope>
    <source>
        <tissue evidence="3">Muscle</tissue>
    </source>
</reference>
<accession>A0A3R7M492</accession>
<feature type="chain" id="PRO_5018715685" evidence="2">
    <location>
        <begin position="18"/>
        <end position="386"/>
    </location>
</feature>
<name>A0A3R7M492_PENVA</name>
<evidence type="ECO:0000313" key="4">
    <source>
        <dbReference type="Proteomes" id="UP000283509"/>
    </source>
</evidence>
<dbReference type="AlphaFoldDB" id="A0A3R7M492"/>
<keyword evidence="1" id="KW-0472">Membrane</keyword>
<evidence type="ECO:0000313" key="3">
    <source>
        <dbReference type="EMBL" id="ROT72476.1"/>
    </source>
</evidence>
<dbReference type="EMBL" id="QCYY01002151">
    <property type="protein sequence ID" value="ROT72476.1"/>
    <property type="molecule type" value="Genomic_DNA"/>
</dbReference>
<proteinExistence type="predicted"/>
<reference evidence="3 4" key="2">
    <citation type="submission" date="2019-01" db="EMBL/GenBank/DDBJ databases">
        <title>The decoding of complex shrimp genome reveals the adaptation for benthos swimmer, frequently molting mechanism and breeding impact on genome.</title>
        <authorList>
            <person name="Sun Y."/>
            <person name="Gao Y."/>
            <person name="Yu Y."/>
        </authorList>
    </citation>
    <scope>NUCLEOTIDE SEQUENCE [LARGE SCALE GENOMIC DNA]</scope>
    <source>
        <tissue evidence="3">Muscle</tissue>
    </source>
</reference>
<keyword evidence="1" id="KW-1133">Transmembrane helix</keyword>
<feature type="transmembrane region" description="Helical" evidence="1">
    <location>
        <begin position="334"/>
        <end position="356"/>
    </location>
</feature>
<keyword evidence="2" id="KW-0732">Signal</keyword>
<protein>
    <submittedName>
        <fullName evidence="3">Uncharacterized protein</fullName>
    </submittedName>
</protein>
<evidence type="ECO:0000256" key="2">
    <source>
        <dbReference type="SAM" id="SignalP"/>
    </source>
</evidence>
<organism evidence="3 4">
    <name type="scientific">Penaeus vannamei</name>
    <name type="common">Whiteleg shrimp</name>
    <name type="synonym">Litopenaeus vannamei</name>
    <dbReference type="NCBI Taxonomy" id="6689"/>
    <lineage>
        <taxon>Eukaryota</taxon>
        <taxon>Metazoa</taxon>
        <taxon>Ecdysozoa</taxon>
        <taxon>Arthropoda</taxon>
        <taxon>Crustacea</taxon>
        <taxon>Multicrustacea</taxon>
        <taxon>Malacostraca</taxon>
        <taxon>Eumalacostraca</taxon>
        <taxon>Eucarida</taxon>
        <taxon>Decapoda</taxon>
        <taxon>Dendrobranchiata</taxon>
        <taxon>Penaeoidea</taxon>
        <taxon>Penaeidae</taxon>
        <taxon>Penaeus</taxon>
    </lineage>
</organism>
<sequence length="386" mass="42521">MRTWLILISLSLACAQSDFTLLSEEERANTQTIRITEVRKVSRQSTQTSVPGDFPHRDHDVKIVLEDHPHFADVKRWLLAFMRGEEQFTSAFDVQENVGSEQKEIVFPTELIPKANVVFITARDAAGSTVAYGSAQFKIPDLNSNLAWVGRAYDPSASFLRVDTGTLPVVEIGSHVCKQNTSPCYILKESLPEVIPRCLNLTDSITDEHVVLCDETMVPYHRLSSSVTADFKDDELLLSLTPPQTEVVKSIEVVAYNPRDPSTVYSPDDSQCSPQGGKGAPGQVECSQNLRMTERVDTIEFIVVVFMSQNESQPESILLRHGFIVDDGQTQTGVIIAAIIGVLFVVALIAAIVICIRKNKSKGNHEVAMNATTKYTSAPTSDPEPA</sequence>
<comment type="caution">
    <text evidence="3">The sequence shown here is derived from an EMBL/GenBank/DDBJ whole genome shotgun (WGS) entry which is preliminary data.</text>
</comment>
<dbReference type="OrthoDB" id="6359976at2759"/>
<keyword evidence="1" id="KW-0812">Transmembrane</keyword>
<evidence type="ECO:0000256" key="1">
    <source>
        <dbReference type="SAM" id="Phobius"/>
    </source>
</evidence>
<dbReference type="Proteomes" id="UP000283509">
    <property type="component" value="Unassembled WGS sequence"/>
</dbReference>